<sequence>MTPGSRRTTVNGESSVIGLAAIRLVNQMRIVIVTREVELSSAYKHKGKCGISKASGKPRSSDEGPDAHHQHVTESIATCVSNAHTSSGNKVTVIASIYMTDKAHANLVLSGRETVSLQSSKYNDNANNIEKNPMKIYY</sequence>
<evidence type="ECO:0000313" key="3">
    <source>
        <dbReference type="Proteomes" id="UP000757232"/>
    </source>
</evidence>
<feature type="compositionally biased region" description="Basic and acidic residues" evidence="1">
    <location>
        <begin position="59"/>
        <end position="72"/>
    </location>
</feature>
<proteinExistence type="predicted"/>
<organism evidence="2 3">
    <name type="scientific">Sanghuangporus baumii</name>
    <name type="common">Phellinus baumii</name>
    <dbReference type="NCBI Taxonomy" id="108892"/>
    <lineage>
        <taxon>Eukaryota</taxon>
        <taxon>Fungi</taxon>
        <taxon>Dikarya</taxon>
        <taxon>Basidiomycota</taxon>
        <taxon>Agaricomycotina</taxon>
        <taxon>Agaricomycetes</taxon>
        <taxon>Hymenochaetales</taxon>
        <taxon>Hymenochaetaceae</taxon>
        <taxon>Sanghuangporus</taxon>
    </lineage>
</organism>
<comment type="caution">
    <text evidence="2">The sequence shown here is derived from an EMBL/GenBank/DDBJ whole genome shotgun (WGS) entry which is preliminary data.</text>
</comment>
<dbReference type="AlphaFoldDB" id="A0A9Q5I0W4"/>
<evidence type="ECO:0000313" key="2">
    <source>
        <dbReference type="EMBL" id="OCB89435.1"/>
    </source>
</evidence>
<reference evidence="2" key="1">
    <citation type="submission" date="2016-06" db="EMBL/GenBank/DDBJ databases">
        <title>Draft Genome sequence of the fungus Inonotus baumii.</title>
        <authorList>
            <person name="Zhu H."/>
            <person name="Lin W."/>
        </authorList>
    </citation>
    <scope>NUCLEOTIDE SEQUENCE</scope>
    <source>
        <strain evidence="2">821</strain>
    </source>
</reference>
<evidence type="ECO:0000256" key="1">
    <source>
        <dbReference type="SAM" id="MobiDB-lite"/>
    </source>
</evidence>
<dbReference type="Proteomes" id="UP000757232">
    <property type="component" value="Unassembled WGS sequence"/>
</dbReference>
<accession>A0A9Q5I0W4</accession>
<keyword evidence="3" id="KW-1185">Reference proteome</keyword>
<gene>
    <name evidence="2" type="ORF">A7U60_g3412</name>
</gene>
<protein>
    <submittedName>
        <fullName evidence="2">Uncharacterized protein</fullName>
    </submittedName>
</protein>
<name>A0A9Q5I0W4_SANBA</name>
<dbReference type="EMBL" id="LNZH02000156">
    <property type="protein sequence ID" value="OCB89435.1"/>
    <property type="molecule type" value="Genomic_DNA"/>
</dbReference>
<feature type="region of interest" description="Disordered" evidence="1">
    <location>
        <begin position="47"/>
        <end position="74"/>
    </location>
</feature>